<dbReference type="Pfam" id="PF03033">
    <property type="entry name" value="Glyco_transf_28"/>
    <property type="match status" value="1"/>
</dbReference>
<keyword evidence="2 5" id="KW-0808">Transferase</keyword>
<dbReference type="PANTHER" id="PTHR21015:SF22">
    <property type="entry name" value="GLYCOSYLTRANSFERASE"/>
    <property type="match status" value="1"/>
</dbReference>
<evidence type="ECO:0000256" key="1">
    <source>
        <dbReference type="ARBA" id="ARBA00022676"/>
    </source>
</evidence>
<dbReference type="RefSeq" id="WP_006301111.1">
    <property type="nucleotide sequence ID" value="NZ_CM001022.1"/>
</dbReference>
<dbReference type="Proteomes" id="UP000005096">
    <property type="component" value="Chromosome"/>
</dbReference>
<name>E3D101_9BACT</name>
<dbReference type="PaxDb" id="584708-Apau_1488"/>
<accession>E3D101</accession>
<gene>
    <name evidence="5" type="ORF">Apau_1488</name>
</gene>
<dbReference type="AlphaFoldDB" id="E3D101"/>
<protein>
    <submittedName>
        <fullName evidence="5">Undecaprenyldiphospho-muramoylpentapeptidebeta-N-acetylglucosaminyltransferase</fullName>
        <ecNumber evidence="5">2.4.1.227</ecNumber>
    </submittedName>
</protein>
<dbReference type="InterPro" id="IPR007235">
    <property type="entry name" value="Glyco_trans_28_C"/>
</dbReference>
<feature type="domain" description="Glycosyl transferase family 28 C-terminal" evidence="4">
    <location>
        <begin position="250"/>
        <end position="328"/>
    </location>
</feature>
<reference evidence="5 6" key="1">
    <citation type="journal article" date="2010" name="Stand. Genomic Sci.">
        <title>Non-contiguous finished genome sequence of Aminomonas paucivorans type strain (GLU-3).</title>
        <authorList>
            <person name="Pitluck S."/>
            <person name="Yasawong M."/>
            <person name="Held B."/>
            <person name="Lapidus A."/>
            <person name="Nolan M."/>
            <person name="Copeland A."/>
            <person name="Lucas S."/>
            <person name="Del Rio T.G."/>
            <person name="Tice H."/>
            <person name="Cheng J.F."/>
            <person name="Chertkov O."/>
            <person name="Goodwin L."/>
            <person name="Tapia R."/>
            <person name="Han C."/>
            <person name="Liolios K."/>
            <person name="Ivanova N."/>
            <person name="Mavromatis K."/>
            <person name="Ovchinnikova G."/>
            <person name="Pati A."/>
            <person name="Chen A."/>
            <person name="Palaniappan K."/>
            <person name="Land M."/>
            <person name="Hauser L."/>
            <person name="Chang Y.J."/>
            <person name="Jeffries C.D."/>
            <person name="Pukall R."/>
            <person name="Spring S."/>
            <person name="Rohde M."/>
            <person name="Sikorski J."/>
            <person name="Goker M."/>
            <person name="Woyke T."/>
            <person name="Bristow J."/>
            <person name="Eisen J.A."/>
            <person name="Markowitz V."/>
            <person name="Hugenholtz P."/>
            <person name="Kyrpides N.C."/>
            <person name="Klenk H.P."/>
        </authorList>
    </citation>
    <scope>NUCLEOTIDE SEQUENCE [LARGE SCALE GENOMIC DNA]</scope>
    <source>
        <strain evidence="5 6">DSM 12260</strain>
    </source>
</reference>
<dbReference type="STRING" id="584708.Apau_1488"/>
<dbReference type="InterPro" id="IPR004276">
    <property type="entry name" value="GlycoTrans_28_N"/>
</dbReference>
<dbReference type="Pfam" id="PF04101">
    <property type="entry name" value="Glyco_tran_28_C"/>
    <property type="match status" value="1"/>
</dbReference>
<organism evidence="5 6">
    <name type="scientific">Aminomonas paucivorans DSM 12260</name>
    <dbReference type="NCBI Taxonomy" id="584708"/>
    <lineage>
        <taxon>Bacteria</taxon>
        <taxon>Thermotogati</taxon>
        <taxon>Synergistota</taxon>
        <taxon>Synergistia</taxon>
        <taxon>Synergistales</taxon>
        <taxon>Synergistaceae</taxon>
        <taxon>Aminomonas</taxon>
    </lineage>
</organism>
<keyword evidence="6" id="KW-1185">Reference proteome</keyword>
<keyword evidence="1 5" id="KW-0328">Glycosyltransferase</keyword>
<dbReference type="EC" id="2.4.1.227" evidence="5"/>
<dbReference type="GO" id="GO:0005975">
    <property type="term" value="P:carbohydrate metabolic process"/>
    <property type="evidence" value="ECO:0007669"/>
    <property type="project" value="InterPro"/>
</dbReference>
<dbReference type="PANTHER" id="PTHR21015">
    <property type="entry name" value="UDP-N-ACETYLGLUCOSAMINE--N-ACETYLMURAMYL-(PENTAPEPTIDE) PYROPHOSPHORYL-UNDECAPRENOL N-ACETYLGLUCOSAMINE TRANSFERASE 1"/>
    <property type="match status" value="1"/>
</dbReference>
<dbReference type="CDD" id="cd03785">
    <property type="entry name" value="GT28_MurG"/>
    <property type="match status" value="1"/>
</dbReference>
<evidence type="ECO:0000313" key="5">
    <source>
        <dbReference type="EMBL" id="EFQ23907.1"/>
    </source>
</evidence>
<sequence length="362" mass="40227">MIRRILLVAGGTGGHVWPAIAFGDWVKRHHPEVHLGYLTGMRSLELEMYRSAGLDPHIISLEGSPLGAPRGQRLRRWRQQFQGLSQSAECFREERPDACVLFGGYLCFPSLLVAKMRGISALVHEQNAWAGKTARLASRMGVPVASGWDRCAPFAEGRFTPVGVPVRSFHLVSRQEAWQRLGLEGEAPSAPIVAVMAGSLASHPLFLQVQNLAREDAFASWTFLFLGASSCLDRQGNRILLPRRWDVEFLYSVADLAVLRAGASTLTEVRLAGLPALVVPWRHATGDHQRANALQFCRDNVGQIWDETTGTEEELATQLKRLEASRQEHPRSGRDMYNAAERISSDLWRVLIAPLGERRGLL</sequence>
<dbReference type="HOGENOM" id="CLU_037404_2_1_0"/>
<dbReference type="Gene3D" id="3.40.50.2000">
    <property type="entry name" value="Glycogen Phosphorylase B"/>
    <property type="match status" value="2"/>
</dbReference>
<feature type="domain" description="Glycosyltransferase family 28 N-terminal" evidence="3">
    <location>
        <begin position="5"/>
        <end position="140"/>
    </location>
</feature>
<evidence type="ECO:0000313" key="6">
    <source>
        <dbReference type="Proteomes" id="UP000005096"/>
    </source>
</evidence>
<proteinExistence type="predicted"/>
<dbReference type="eggNOG" id="COG0707">
    <property type="taxonomic scope" value="Bacteria"/>
</dbReference>
<dbReference type="EMBL" id="CM001022">
    <property type="protein sequence ID" value="EFQ23907.1"/>
    <property type="molecule type" value="Genomic_DNA"/>
</dbReference>
<evidence type="ECO:0000256" key="2">
    <source>
        <dbReference type="ARBA" id="ARBA00022679"/>
    </source>
</evidence>
<evidence type="ECO:0000259" key="3">
    <source>
        <dbReference type="Pfam" id="PF03033"/>
    </source>
</evidence>
<evidence type="ECO:0000259" key="4">
    <source>
        <dbReference type="Pfam" id="PF04101"/>
    </source>
</evidence>
<dbReference type="GO" id="GO:1901137">
    <property type="term" value="P:carbohydrate derivative biosynthetic process"/>
    <property type="evidence" value="ECO:0007669"/>
    <property type="project" value="UniProtKB-ARBA"/>
</dbReference>
<dbReference type="GO" id="GO:0016758">
    <property type="term" value="F:hexosyltransferase activity"/>
    <property type="evidence" value="ECO:0007669"/>
    <property type="project" value="InterPro"/>
</dbReference>
<dbReference type="SUPFAM" id="SSF53756">
    <property type="entry name" value="UDP-Glycosyltransferase/glycogen phosphorylase"/>
    <property type="match status" value="1"/>
</dbReference>